<keyword evidence="4" id="KW-1185">Reference proteome</keyword>
<feature type="region of interest" description="Disordered" evidence="1">
    <location>
        <begin position="32"/>
        <end position="61"/>
    </location>
</feature>
<dbReference type="EMBL" id="CABDUW010001128">
    <property type="protein sequence ID" value="VTJ78882.1"/>
    <property type="molecule type" value="Genomic_DNA"/>
</dbReference>
<gene>
    <name evidence="2" type="ORF">GHT09_003404</name>
    <name evidence="3" type="ORF">MONAX_5E042420</name>
</gene>
<reference evidence="2" key="2">
    <citation type="submission" date="2020-08" db="EMBL/GenBank/DDBJ databases">
        <authorList>
            <person name="Shumante A."/>
            <person name="Zimin A.V."/>
            <person name="Puiu D."/>
            <person name="Salzberg S.L."/>
        </authorList>
    </citation>
    <scope>NUCLEOTIDE SEQUENCE</scope>
    <source>
        <strain evidence="2">WC2-LM</strain>
        <tissue evidence="2">Liver</tissue>
    </source>
</reference>
<evidence type="ECO:0000313" key="4">
    <source>
        <dbReference type="Proteomes" id="UP000335636"/>
    </source>
</evidence>
<organism evidence="3 4">
    <name type="scientific">Marmota monax</name>
    <name type="common">Woodchuck</name>
    <dbReference type="NCBI Taxonomy" id="9995"/>
    <lineage>
        <taxon>Eukaryota</taxon>
        <taxon>Metazoa</taxon>
        <taxon>Chordata</taxon>
        <taxon>Craniata</taxon>
        <taxon>Vertebrata</taxon>
        <taxon>Euteleostomi</taxon>
        <taxon>Mammalia</taxon>
        <taxon>Eutheria</taxon>
        <taxon>Euarchontoglires</taxon>
        <taxon>Glires</taxon>
        <taxon>Rodentia</taxon>
        <taxon>Sciuromorpha</taxon>
        <taxon>Sciuridae</taxon>
        <taxon>Xerinae</taxon>
        <taxon>Marmotini</taxon>
        <taxon>Marmota</taxon>
    </lineage>
</organism>
<feature type="compositionally biased region" description="Pro residues" evidence="1">
    <location>
        <begin position="39"/>
        <end position="61"/>
    </location>
</feature>
<evidence type="ECO:0000313" key="2">
    <source>
        <dbReference type="EMBL" id="KAF7465956.1"/>
    </source>
</evidence>
<evidence type="ECO:0000313" key="3">
    <source>
        <dbReference type="EMBL" id="VTJ78882.1"/>
    </source>
</evidence>
<dbReference type="AlphaFoldDB" id="A0A5E4CDF2"/>
<sequence>MSGSAGSKREGSGTTVMEFLHLILRPVCSVPPLLTRNPGPEPPLPPPRPCTSLLPPHPWTA</sequence>
<accession>A0A5E4CDF2</accession>
<name>A0A5E4CDF2_MARMO</name>
<dbReference type="EMBL" id="WJEC01007873">
    <property type="protein sequence ID" value="KAF7465956.1"/>
    <property type="molecule type" value="Genomic_DNA"/>
</dbReference>
<evidence type="ECO:0000256" key="1">
    <source>
        <dbReference type="SAM" id="MobiDB-lite"/>
    </source>
</evidence>
<dbReference type="Proteomes" id="UP000662637">
    <property type="component" value="Unassembled WGS sequence"/>
</dbReference>
<reference evidence="3 4" key="1">
    <citation type="submission" date="2019-04" db="EMBL/GenBank/DDBJ databases">
        <authorList>
            <person name="Alioto T."/>
            <person name="Alioto T."/>
        </authorList>
    </citation>
    <scope>NUCLEOTIDE SEQUENCE [LARGE SCALE GENOMIC DNA]</scope>
</reference>
<protein>
    <submittedName>
        <fullName evidence="3">Uncharacterized protein</fullName>
    </submittedName>
</protein>
<proteinExistence type="predicted"/>
<dbReference type="Proteomes" id="UP000335636">
    <property type="component" value="Unassembled WGS sequence"/>
</dbReference>